<feature type="region of interest" description="Disordered" evidence="1">
    <location>
        <begin position="99"/>
        <end position="120"/>
    </location>
</feature>
<evidence type="ECO:0000313" key="3">
    <source>
        <dbReference type="Proteomes" id="UP000886885"/>
    </source>
</evidence>
<dbReference type="OrthoDB" id="1931954at2759"/>
<evidence type="ECO:0000313" key="2">
    <source>
        <dbReference type="EMBL" id="KAG6765464.1"/>
    </source>
</evidence>
<accession>A0A8X7Z935</accession>
<comment type="caution">
    <text evidence="2">The sequence shown here is derived from an EMBL/GenBank/DDBJ whole genome shotgun (WGS) entry which is preliminary data.</text>
</comment>
<dbReference type="AlphaFoldDB" id="A0A8X7Z935"/>
<evidence type="ECO:0000256" key="1">
    <source>
        <dbReference type="SAM" id="MobiDB-lite"/>
    </source>
</evidence>
<protein>
    <submittedName>
        <fullName evidence="2">Uncharacterized protein</fullName>
    </submittedName>
</protein>
<organism evidence="2 3">
    <name type="scientific">Populus tomentosa</name>
    <name type="common">Chinese white poplar</name>
    <dbReference type="NCBI Taxonomy" id="118781"/>
    <lineage>
        <taxon>Eukaryota</taxon>
        <taxon>Viridiplantae</taxon>
        <taxon>Streptophyta</taxon>
        <taxon>Embryophyta</taxon>
        <taxon>Tracheophyta</taxon>
        <taxon>Spermatophyta</taxon>
        <taxon>Magnoliopsida</taxon>
        <taxon>eudicotyledons</taxon>
        <taxon>Gunneridae</taxon>
        <taxon>Pentapetalae</taxon>
        <taxon>rosids</taxon>
        <taxon>fabids</taxon>
        <taxon>Malpighiales</taxon>
        <taxon>Salicaceae</taxon>
        <taxon>Saliceae</taxon>
        <taxon>Populus</taxon>
    </lineage>
</organism>
<gene>
    <name evidence="2" type="ORF">POTOM_029507</name>
</gene>
<reference evidence="2" key="1">
    <citation type="journal article" date="2020" name="bioRxiv">
        <title>Hybrid origin of Populus tomentosa Carr. identified through genome sequencing and phylogenomic analysis.</title>
        <authorList>
            <person name="An X."/>
            <person name="Gao K."/>
            <person name="Chen Z."/>
            <person name="Li J."/>
            <person name="Yang X."/>
            <person name="Yang X."/>
            <person name="Zhou J."/>
            <person name="Guo T."/>
            <person name="Zhao T."/>
            <person name="Huang S."/>
            <person name="Miao D."/>
            <person name="Khan W.U."/>
            <person name="Rao P."/>
            <person name="Ye M."/>
            <person name="Lei B."/>
            <person name="Liao W."/>
            <person name="Wang J."/>
            <person name="Ji L."/>
            <person name="Li Y."/>
            <person name="Guo B."/>
            <person name="Mustafa N.S."/>
            <person name="Li S."/>
            <person name="Yun Q."/>
            <person name="Keller S.R."/>
            <person name="Mao J."/>
            <person name="Zhang R."/>
            <person name="Strauss S.H."/>
        </authorList>
    </citation>
    <scope>NUCLEOTIDE SEQUENCE</scope>
    <source>
        <strain evidence="2">GM15</strain>
        <tissue evidence="2">Leaf</tissue>
    </source>
</reference>
<sequence>MPFSSLQILESVQREQLWLVIVNSAHSGVDSWFLFSDVGEDLHVDEPMLAQTISLNSTINGLNNMEIGDGDGITIPQPLISRLPGKTIFARSTSGFGLRLSPGSPAADDSPEGISSTSQPGIFETITEGIIDTPKNAVKALITRQSSACCLSKQTKISKGRF</sequence>
<name>A0A8X7Z935_POPTO</name>
<dbReference type="Proteomes" id="UP000886885">
    <property type="component" value="Chromosome 8A"/>
</dbReference>
<dbReference type="EMBL" id="JAAWWB010000015">
    <property type="protein sequence ID" value="KAG6765464.1"/>
    <property type="molecule type" value="Genomic_DNA"/>
</dbReference>
<proteinExistence type="predicted"/>
<keyword evidence="3" id="KW-1185">Reference proteome</keyword>